<feature type="domain" description="Cation efflux protein transmembrane" evidence="11">
    <location>
        <begin position="60"/>
        <end position="266"/>
    </location>
</feature>
<feature type="transmembrane region" description="Helical" evidence="10">
    <location>
        <begin position="121"/>
        <end position="144"/>
    </location>
</feature>
<dbReference type="SUPFAM" id="SSF160240">
    <property type="entry name" value="Cation efflux protein cytoplasmic domain-like"/>
    <property type="match status" value="1"/>
</dbReference>
<feature type="transmembrane region" description="Helical" evidence="10">
    <location>
        <begin position="237"/>
        <end position="258"/>
    </location>
</feature>
<comment type="caution">
    <text evidence="13">The sequence shown here is derived from an EMBL/GenBank/DDBJ whole genome shotgun (WGS) entry which is preliminary data.</text>
</comment>
<dbReference type="RefSeq" id="XP_058344543.1">
    <property type="nucleotide sequence ID" value="XM_058484666.1"/>
</dbReference>
<dbReference type="GO" id="GO:0005385">
    <property type="term" value="F:zinc ion transmembrane transporter activity"/>
    <property type="evidence" value="ECO:0007669"/>
    <property type="project" value="TreeGrafter"/>
</dbReference>
<dbReference type="InterPro" id="IPR058533">
    <property type="entry name" value="Cation_efflux_TM"/>
</dbReference>
<evidence type="ECO:0000256" key="4">
    <source>
        <dbReference type="ARBA" id="ARBA00022692"/>
    </source>
</evidence>
<dbReference type="Proteomes" id="UP001234581">
    <property type="component" value="Unassembled WGS sequence"/>
</dbReference>
<evidence type="ECO:0000259" key="12">
    <source>
        <dbReference type="Pfam" id="PF16916"/>
    </source>
</evidence>
<evidence type="ECO:0000313" key="14">
    <source>
        <dbReference type="Proteomes" id="UP001234581"/>
    </source>
</evidence>
<dbReference type="InterPro" id="IPR036837">
    <property type="entry name" value="Cation_efflux_CTD_sf"/>
</dbReference>
<feature type="region of interest" description="Disordered" evidence="9">
    <location>
        <begin position="1"/>
        <end position="24"/>
    </location>
</feature>
<dbReference type="GO" id="GO:0030003">
    <property type="term" value="P:intracellular monoatomic cation homeostasis"/>
    <property type="evidence" value="ECO:0007669"/>
    <property type="project" value="UniProtKB-ARBA"/>
</dbReference>
<feature type="domain" description="Cation efflux protein cytoplasmic" evidence="12">
    <location>
        <begin position="271"/>
        <end position="346"/>
    </location>
</feature>
<dbReference type="PANTHER" id="PTHR11562:SF17">
    <property type="entry name" value="RE54080P-RELATED"/>
    <property type="match status" value="1"/>
</dbReference>
<evidence type="ECO:0000256" key="8">
    <source>
        <dbReference type="ARBA" id="ARBA00023136"/>
    </source>
</evidence>
<dbReference type="InterPro" id="IPR002524">
    <property type="entry name" value="Cation_efflux"/>
</dbReference>
<proteinExistence type="inferred from homology"/>
<evidence type="ECO:0000256" key="9">
    <source>
        <dbReference type="SAM" id="MobiDB-lite"/>
    </source>
</evidence>
<evidence type="ECO:0000256" key="1">
    <source>
        <dbReference type="ARBA" id="ARBA00004141"/>
    </source>
</evidence>
<organism evidence="13 14">
    <name type="scientific">Lichtheimia ornata</name>
    <dbReference type="NCBI Taxonomy" id="688661"/>
    <lineage>
        <taxon>Eukaryota</taxon>
        <taxon>Fungi</taxon>
        <taxon>Fungi incertae sedis</taxon>
        <taxon>Mucoromycota</taxon>
        <taxon>Mucoromycotina</taxon>
        <taxon>Mucoromycetes</taxon>
        <taxon>Mucorales</taxon>
        <taxon>Lichtheimiaceae</taxon>
        <taxon>Lichtheimia</taxon>
    </lineage>
</organism>
<keyword evidence="3" id="KW-0813">Transport</keyword>
<evidence type="ECO:0000256" key="7">
    <source>
        <dbReference type="ARBA" id="ARBA00023065"/>
    </source>
</evidence>
<evidence type="ECO:0000313" key="13">
    <source>
        <dbReference type="EMBL" id="KAJ8659630.1"/>
    </source>
</evidence>
<dbReference type="PANTHER" id="PTHR11562">
    <property type="entry name" value="CATION EFFLUX PROTEIN/ ZINC TRANSPORTER"/>
    <property type="match status" value="1"/>
</dbReference>
<name>A0AAD7XZ02_9FUNG</name>
<comment type="subcellular location">
    <subcellularLocation>
        <location evidence="1">Membrane</location>
        <topology evidence="1">Multi-pass membrane protein</topology>
    </subcellularLocation>
</comment>
<sequence length="365" mass="39775">MVSPEANENTPLIPSTEHVNTRPTRARAGSVVSYTYVNSQCANVSNKDNNAQQSTKRKLVFATVLALLFFTGELIAGYFANSLALMSDAFHLLSDVASFIVALAAIYLAEKPATKRHTFGFHRAEVIAALVSVFTIWILTAFLVREAIERVKNPQHIDAKLMCVTAAIGVVINIVHSHDDEEEHDHSNGNGNGNGVPHREANINLRAAALHVIGDLLASIGVLVSSIILIFKPSLTIVDPICTFIFSLLVLYTTYHLVRDSLGVLMEGTPGHIELDAIKRSLQDIPGVVAVHDLHVWTLSPGKSSLTAHITVSRDADLSYDEILARGQRVVCDQFGVHHSTLQVESEQAGFTSHCRPEICNALHE</sequence>
<evidence type="ECO:0000256" key="6">
    <source>
        <dbReference type="ARBA" id="ARBA00022989"/>
    </source>
</evidence>
<keyword evidence="5" id="KW-0862">Zinc</keyword>
<dbReference type="InterPro" id="IPR027470">
    <property type="entry name" value="Cation_efflux_CTD"/>
</dbReference>
<keyword evidence="5" id="KW-0864">Zinc transport</keyword>
<dbReference type="NCBIfam" id="TIGR01297">
    <property type="entry name" value="CDF"/>
    <property type="match status" value="1"/>
</dbReference>
<feature type="compositionally biased region" description="Polar residues" evidence="9">
    <location>
        <begin position="1"/>
        <end position="23"/>
    </location>
</feature>
<feature type="transmembrane region" description="Helical" evidence="10">
    <location>
        <begin position="208"/>
        <end position="231"/>
    </location>
</feature>
<comment type="similarity">
    <text evidence="2">Belongs to the cation diffusion facilitator (CDF) transporter (TC 2.A.4) family. SLC30A subfamily.</text>
</comment>
<dbReference type="SUPFAM" id="SSF161111">
    <property type="entry name" value="Cation efflux protein transmembrane domain-like"/>
    <property type="match status" value="1"/>
</dbReference>
<protein>
    <submittedName>
        <fullName evidence="13">Uncharacterized protein</fullName>
    </submittedName>
</protein>
<evidence type="ECO:0000256" key="5">
    <source>
        <dbReference type="ARBA" id="ARBA00022906"/>
    </source>
</evidence>
<keyword evidence="14" id="KW-1185">Reference proteome</keyword>
<evidence type="ECO:0000256" key="3">
    <source>
        <dbReference type="ARBA" id="ARBA00022448"/>
    </source>
</evidence>
<dbReference type="GO" id="GO:0098771">
    <property type="term" value="P:inorganic ion homeostasis"/>
    <property type="evidence" value="ECO:0007669"/>
    <property type="project" value="UniProtKB-ARBA"/>
</dbReference>
<gene>
    <name evidence="13" type="ORF">O0I10_004609</name>
</gene>
<dbReference type="Pfam" id="PF16916">
    <property type="entry name" value="ZT_dimer"/>
    <property type="match status" value="1"/>
</dbReference>
<dbReference type="GeneID" id="83212022"/>
<accession>A0AAD7XZ02</accession>
<keyword evidence="7" id="KW-0406">Ion transport</keyword>
<evidence type="ECO:0000259" key="11">
    <source>
        <dbReference type="Pfam" id="PF01545"/>
    </source>
</evidence>
<keyword evidence="6 10" id="KW-1133">Transmembrane helix</keyword>
<dbReference type="Gene3D" id="1.20.1510.10">
    <property type="entry name" value="Cation efflux protein transmembrane domain"/>
    <property type="match status" value="1"/>
</dbReference>
<feature type="transmembrane region" description="Helical" evidence="10">
    <location>
        <begin position="59"/>
        <end position="80"/>
    </location>
</feature>
<dbReference type="AlphaFoldDB" id="A0AAD7XZ02"/>
<dbReference type="EMBL" id="JARTCD010000017">
    <property type="protein sequence ID" value="KAJ8659630.1"/>
    <property type="molecule type" value="Genomic_DNA"/>
</dbReference>
<dbReference type="InterPro" id="IPR027469">
    <property type="entry name" value="Cation_efflux_TMD_sf"/>
</dbReference>
<dbReference type="GO" id="GO:0005886">
    <property type="term" value="C:plasma membrane"/>
    <property type="evidence" value="ECO:0007669"/>
    <property type="project" value="TreeGrafter"/>
</dbReference>
<dbReference type="InterPro" id="IPR050681">
    <property type="entry name" value="CDF/SLC30A"/>
</dbReference>
<evidence type="ECO:0000256" key="10">
    <source>
        <dbReference type="SAM" id="Phobius"/>
    </source>
</evidence>
<feature type="transmembrane region" description="Helical" evidence="10">
    <location>
        <begin position="92"/>
        <end position="109"/>
    </location>
</feature>
<dbReference type="Pfam" id="PF01545">
    <property type="entry name" value="Cation_efflux"/>
    <property type="match status" value="1"/>
</dbReference>
<evidence type="ECO:0000256" key="2">
    <source>
        <dbReference type="ARBA" id="ARBA00008873"/>
    </source>
</evidence>
<keyword evidence="8 10" id="KW-0472">Membrane</keyword>
<reference evidence="13 14" key="1">
    <citation type="submission" date="2023-03" db="EMBL/GenBank/DDBJ databases">
        <title>Genome sequence of Lichtheimia ornata CBS 291.66.</title>
        <authorList>
            <person name="Mohabir J.T."/>
            <person name="Shea T.P."/>
            <person name="Kurbessoian T."/>
            <person name="Berby B."/>
            <person name="Fontaine J."/>
            <person name="Livny J."/>
            <person name="Gnirke A."/>
            <person name="Stajich J.E."/>
            <person name="Cuomo C.A."/>
        </authorList>
    </citation>
    <scope>NUCLEOTIDE SEQUENCE [LARGE SCALE GENOMIC DNA]</scope>
    <source>
        <strain evidence="13">CBS 291.66</strain>
    </source>
</reference>
<keyword evidence="4 10" id="KW-0812">Transmembrane</keyword>